<dbReference type="EMBL" id="OX465082">
    <property type="protein sequence ID" value="CAI9288894.1"/>
    <property type="molecule type" value="Genomic_DNA"/>
</dbReference>
<evidence type="ECO:0000313" key="2">
    <source>
        <dbReference type="Proteomes" id="UP001177003"/>
    </source>
</evidence>
<dbReference type="AlphaFoldDB" id="A0AA36EA90"/>
<sequence length="206" mass="24109">MLLHLRRGKLSPSLLHLWRRTFYRRSSSPSPISLYFIDHCLTNRPPMLHPLSAILHYHHRYCSITDIGDSPSPVATHIAAHDFVLESIYVCSSPKIDLYVYVFVFEIDLCVYEFEIHHCLFLPLCLLRLLNFRPPPQVDYVIGDNPRRAVALGFLQRMLSEKKEGKSSWVNLCKEKRFLWLHLHRVTYGVYVSTQRSKGKTRCCKP</sequence>
<accession>A0AA36EA90</accession>
<name>A0AA36EA90_LACSI</name>
<organism evidence="1 2">
    <name type="scientific">Lactuca saligna</name>
    <name type="common">Willowleaf lettuce</name>
    <dbReference type="NCBI Taxonomy" id="75948"/>
    <lineage>
        <taxon>Eukaryota</taxon>
        <taxon>Viridiplantae</taxon>
        <taxon>Streptophyta</taxon>
        <taxon>Embryophyta</taxon>
        <taxon>Tracheophyta</taxon>
        <taxon>Spermatophyta</taxon>
        <taxon>Magnoliopsida</taxon>
        <taxon>eudicotyledons</taxon>
        <taxon>Gunneridae</taxon>
        <taxon>Pentapetalae</taxon>
        <taxon>asterids</taxon>
        <taxon>campanulids</taxon>
        <taxon>Asterales</taxon>
        <taxon>Asteraceae</taxon>
        <taxon>Cichorioideae</taxon>
        <taxon>Cichorieae</taxon>
        <taxon>Lactucinae</taxon>
        <taxon>Lactuca</taxon>
    </lineage>
</organism>
<reference evidence="1" key="1">
    <citation type="submission" date="2023-04" db="EMBL/GenBank/DDBJ databases">
        <authorList>
            <person name="Vijverberg K."/>
            <person name="Xiong W."/>
            <person name="Schranz E."/>
        </authorList>
    </citation>
    <scope>NUCLEOTIDE SEQUENCE</scope>
</reference>
<gene>
    <name evidence="1" type="ORF">LSALG_LOCUS28163</name>
</gene>
<proteinExistence type="predicted"/>
<dbReference type="Proteomes" id="UP001177003">
    <property type="component" value="Chromosome 6"/>
</dbReference>
<protein>
    <submittedName>
        <fullName evidence="1">Uncharacterized protein</fullName>
    </submittedName>
</protein>
<evidence type="ECO:0000313" key="1">
    <source>
        <dbReference type="EMBL" id="CAI9288894.1"/>
    </source>
</evidence>
<keyword evidence="2" id="KW-1185">Reference proteome</keyword>